<organism evidence="2 3">
    <name type="scientific">Didymosphaeria variabile</name>
    <dbReference type="NCBI Taxonomy" id="1932322"/>
    <lineage>
        <taxon>Eukaryota</taxon>
        <taxon>Fungi</taxon>
        <taxon>Dikarya</taxon>
        <taxon>Ascomycota</taxon>
        <taxon>Pezizomycotina</taxon>
        <taxon>Dothideomycetes</taxon>
        <taxon>Pleosporomycetidae</taxon>
        <taxon>Pleosporales</taxon>
        <taxon>Massarineae</taxon>
        <taxon>Didymosphaeriaceae</taxon>
        <taxon>Didymosphaeria</taxon>
    </lineage>
</organism>
<evidence type="ECO:0000256" key="1">
    <source>
        <dbReference type="SAM" id="MobiDB-lite"/>
    </source>
</evidence>
<gene>
    <name evidence="2" type="ORF">N0V89_003727</name>
</gene>
<feature type="compositionally biased region" description="Polar residues" evidence="1">
    <location>
        <begin position="186"/>
        <end position="209"/>
    </location>
</feature>
<keyword evidence="3" id="KW-1185">Reference proteome</keyword>
<name>A0A9W9CCT0_9PLEO</name>
<proteinExistence type="predicted"/>
<dbReference type="AlphaFoldDB" id="A0A9W9CCT0"/>
<evidence type="ECO:0000313" key="2">
    <source>
        <dbReference type="EMBL" id="KAJ4355707.1"/>
    </source>
</evidence>
<accession>A0A9W9CCT0</accession>
<dbReference type="Proteomes" id="UP001140513">
    <property type="component" value="Unassembled WGS sequence"/>
</dbReference>
<dbReference type="GeneID" id="80907257"/>
<dbReference type="RefSeq" id="XP_056072833.1">
    <property type="nucleotide sequence ID" value="XM_056212525.1"/>
</dbReference>
<comment type="caution">
    <text evidence="2">The sequence shown here is derived from an EMBL/GenBank/DDBJ whole genome shotgun (WGS) entry which is preliminary data.</text>
</comment>
<dbReference type="EMBL" id="JAPEUX010000003">
    <property type="protein sequence ID" value="KAJ4355707.1"/>
    <property type="molecule type" value="Genomic_DNA"/>
</dbReference>
<reference evidence="2" key="1">
    <citation type="submission" date="2022-10" db="EMBL/GenBank/DDBJ databases">
        <title>Tapping the CABI collections for fungal endophytes: first genome assemblies for Collariella, Neodidymelliopsis, Ascochyta clinopodiicola, Didymella pomorum, Didymosphaeria variabile, Neocosmospora piperis and Neocucurbitaria cava.</title>
        <authorList>
            <person name="Hill R."/>
        </authorList>
    </citation>
    <scope>NUCLEOTIDE SEQUENCE</scope>
    <source>
        <strain evidence="2">IMI 356815</strain>
    </source>
</reference>
<sequence length="221" mass="24202">MPSGEPQQVPPDNTFWDVIDDLFKELMKMGQDQLKKGVLPTPSYLQPGAHETLFYCHKIAQGSIVARICLRHEHNLDYPVALYSSNMDKSKELFEANLVALHTAAEKTNHGGPTRKAGTSENPHDTGWIHLFVEEDVELSHETFGDIGDGAPMMPGFGVTAVFKVDIKKSYLQGLREQRSAGHISENGSMSNEVVNGSDNGTVSGTTDDYTSEHSDGAIDN</sequence>
<feature type="compositionally biased region" description="Basic and acidic residues" evidence="1">
    <location>
        <begin position="211"/>
        <end position="221"/>
    </location>
</feature>
<feature type="region of interest" description="Disordered" evidence="1">
    <location>
        <begin position="179"/>
        <end position="221"/>
    </location>
</feature>
<protein>
    <submittedName>
        <fullName evidence="2">Uncharacterized protein</fullName>
    </submittedName>
</protein>
<evidence type="ECO:0000313" key="3">
    <source>
        <dbReference type="Proteomes" id="UP001140513"/>
    </source>
</evidence>
<dbReference type="OrthoDB" id="3798050at2759"/>